<dbReference type="AlphaFoldDB" id="A0A0E2BCU7"/>
<name>A0A0E2BCU7_9LEPT</name>
<dbReference type="NCBIfam" id="NF047485">
    <property type="entry name" value="LA_2478_plus"/>
    <property type="match status" value="1"/>
</dbReference>
<gene>
    <name evidence="2" type="ORF">LEP1GSC179_3181</name>
</gene>
<keyword evidence="1" id="KW-0812">Transmembrane</keyword>
<evidence type="ECO:0000256" key="1">
    <source>
        <dbReference type="SAM" id="Phobius"/>
    </source>
</evidence>
<keyword evidence="3" id="KW-1185">Reference proteome</keyword>
<feature type="transmembrane region" description="Helical" evidence="1">
    <location>
        <begin position="6"/>
        <end position="24"/>
    </location>
</feature>
<dbReference type="RefSeq" id="WP_004469482.1">
    <property type="nucleotide sequence ID" value="NZ_AHON02000063.1"/>
</dbReference>
<dbReference type="EMBL" id="AHON02000063">
    <property type="protein sequence ID" value="EKO32740.1"/>
    <property type="molecule type" value="Genomic_DNA"/>
</dbReference>
<organism evidence="2 3">
    <name type="scientific">Leptospira santarosai str. MOR084</name>
    <dbReference type="NCBI Taxonomy" id="1049984"/>
    <lineage>
        <taxon>Bacteria</taxon>
        <taxon>Pseudomonadati</taxon>
        <taxon>Spirochaetota</taxon>
        <taxon>Spirochaetia</taxon>
        <taxon>Leptospirales</taxon>
        <taxon>Leptospiraceae</taxon>
        <taxon>Leptospira</taxon>
    </lineage>
</organism>
<keyword evidence="1" id="KW-0472">Membrane</keyword>
<accession>A0A0E2BCU7</accession>
<keyword evidence="1" id="KW-1133">Transmembrane helix</keyword>
<sequence>MKRSVFLFTIYIFGIFFFLNLYFCKKNNQPSAIQDDKWREESSELVSSYCQKLASCAEDVPTNLKDSSKVLIQERLNPANCAEKFRTSNAYLLTNENPETIKKVVRGCFRTVIGENCEKIRKGVLNLSEDCLRLQTIQFKRN</sequence>
<evidence type="ECO:0000313" key="3">
    <source>
        <dbReference type="Proteomes" id="UP000006329"/>
    </source>
</evidence>
<reference evidence="2" key="1">
    <citation type="submission" date="2012-10" db="EMBL/GenBank/DDBJ databases">
        <authorList>
            <person name="Harkins D.M."/>
            <person name="Durkin A.S."/>
            <person name="Brinkac L.M."/>
            <person name="Haft D.H."/>
            <person name="Selengut J.D."/>
            <person name="Sanka R."/>
            <person name="DePew J."/>
            <person name="Purushe J."/>
            <person name="Matthias M.A."/>
            <person name="Vinetz J.M."/>
            <person name="Sutton G.G."/>
            <person name="Nierman W.C."/>
            <person name="Fouts D.E."/>
        </authorList>
    </citation>
    <scope>NUCLEOTIDE SEQUENCE [LARGE SCALE GENOMIC DNA]</scope>
    <source>
        <strain evidence="2">MOR084</strain>
    </source>
</reference>
<comment type="caution">
    <text evidence="2">The sequence shown here is derived from an EMBL/GenBank/DDBJ whole genome shotgun (WGS) entry which is preliminary data.</text>
</comment>
<proteinExistence type="predicted"/>
<dbReference type="Proteomes" id="UP000006329">
    <property type="component" value="Unassembled WGS sequence"/>
</dbReference>
<protein>
    <submittedName>
        <fullName evidence="2">Uncharacterized protein</fullName>
    </submittedName>
</protein>
<evidence type="ECO:0000313" key="2">
    <source>
        <dbReference type="EMBL" id="EKO32740.1"/>
    </source>
</evidence>